<evidence type="ECO:0000256" key="6">
    <source>
        <dbReference type="ARBA" id="ARBA00023002"/>
    </source>
</evidence>
<dbReference type="GeneID" id="67388456"/>
<dbReference type="KEGG" id="twh:TWT_658"/>
<dbReference type="InterPro" id="IPR012932">
    <property type="entry name" value="VKOR"/>
</dbReference>
<dbReference type="InterPro" id="IPR041714">
    <property type="entry name" value="VKOR_Actinobacteria"/>
</dbReference>
<evidence type="ECO:0000256" key="10">
    <source>
        <dbReference type="SAM" id="Phobius"/>
    </source>
</evidence>
<dbReference type="RefSeq" id="WP_011096618.1">
    <property type="nucleotide sequence ID" value="NC_004572.3"/>
</dbReference>
<feature type="transmembrane region" description="Helical" evidence="10">
    <location>
        <begin position="98"/>
        <end position="119"/>
    </location>
</feature>
<feature type="transmembrane region" description="Helical" evidence="10">
    <location>
        <begin position="65"/>
        <end position="91"/>
    </location>
</feature>
<evidence type="ECO:0000256" key="9">
    <source>
        <dbReference type="ARBA" id="ARBA00023284"/>
    </source>
</evidence>
<reference evidence="12 13" key="1">
    <citation type="journal article" date="2003" name="Genome Res.">
        <title>Tropheryma whipplei twist: a human pathogenic Actinobacteria with a reduced genome.</title>
        <authorList>
            <person name="Raoult D."/>
            <person name="Ogata H."/>
            <person name="Audic S."/>
            <person name="Robert C."/>
            <person name="Suhre K."/>
            <person name="Drancourt M."/>
            <person name="Claverie J.-M."/>
        </authorList>
    </citation>
    <scope>NUCLEOTIDE SEQUENCE [LARGE SCALE GENOMIC DNA]</scope>
    <source>
        <strain evidence="12 13">Twist</strain>
    </source>
</reference>
<dbReference type="OrthoDB" id="9783799at2"/>
<keyword evidence="6" id="KW-0560">Oxidoreductase</keyword>
<dbReference type="HOGENOM" id="CLU_1467616_0_0_11"/>
<dbReference type="InterPro" id="IPR038354">
    <property type="entry name" value="VKOR_sf"/>
</dbReference>
<evidence type="ECO:0000256" key="4">
    <source>
        <dbReference type="ARBA" id="ARBA00022719"/>
    </source>
</evidence>
<dbReference type="AlphaFoldDB" id="Q83FQ4"/>
<comment type="similarity">
    <text evidence="2">Belongs to the VKOR family.</text>
</comment>
<keyword evidence="3 10" id="KW-0812">Transmembrane</keyword>
<accession>Q83FQ4</accession>
<feature type="transmembrane region" description="Helical" evidence="10">
    <location>
        <begin position="125"/>
        <end position="147"/>
    </location>
</feature>
<dbReference type="eggNOG" id="COG4243">
    <property type="taxonomic scope" value="Bacteria"/>
</dbReference>
<evidence type="ECO:0000256" key="7">
    <source>
        <dbReference type="ARBA" id="ARBA00023136"/>
    </source>
</evidence>
<keyword evidence="13" id="KW-1185">Reference proteome</keyword>
<dbReference type="Pfam" id="PF07884">
    <property type="entry name" value="VKOR"/>
    <property type="match status" value="1"/>
</dbReference>
<sequence length="184" mass="19350">MGVALQKGAVRFIAITACGIVGVALSLLVTLEKIAVLGDPHHVPACSLSKLVNCLSVLDSPEASLFFGIPNSLIGLIGFSVVTSFGVFGIAFGTFPQWLWTCFTVGMLSATLFCIFLSYVSSFLIGAVCLYCVGVWVVSSLGFALGLSPTLHNTRFAILCGYGPLAFGSCIIYFASVLIFGVFL</sequence>
<evidence type="ECO:0000259" key="11">
    <source>
        <dbReference type="SMART" id="SM00756"/>
    </source>
</evidence>
<keyword evidence="4" id="KW-0874">Quinone</keyword>
<proteinExistence type="inferred from homology"/>
<evidence type="ECO:0000256" key="1">
    <source>
        <dbReference type="ARBA" id="ARBA00004141"/>
    </source>
</evidence>
<dbReference type="CDD" id="cd12922">
    <property type="entry name" value="VKOR_5"/>
    <property type="match status" value="1"/>
</dbReference>
<evidence type="ECO:0000313" key="12">
    <source>
        <dbReference type="EMBL" id="AAO44755.1"/>
    </source>
</evidence>
<dbReference type="EMBL" id="AE014184">
    <property type="protein sequence ID" value="AAO44755.1"/>
    <property type="molecule type" value="Genomic_DNA"/>
</dbReference>
<keyword evidence="9" id="KW-0676">Redox-active center</keyword>
<name>Q83FQ4_TROWT</name>
<dbReference type="GO" id="GO:0016020">
    <property type="term" value="C:membrane"/>
    <property type="evidence" value="ECO:0007669"/>
    <property type="project" value="UniProtKB-SubCell"/>
</dbReference>
<evidence type="ECO:0000256" key="8">
    <source>
        <dbReference type="ARBA" id="ARBA00023157"/>
    </source>
</evidence>
<feature type="transmembrane region" description="Helical" evidence="10">
    <location>
        <begin position="12"/>
        <end position="31"/>
    </location>
</feature>
<dbReference type="GO" id="GO:0048038">
    <property type="term" value="F:quinone binding"/>
    <property type="evidence" value="ECO:0007669"/>
    <property type="project" value="UniProtKB-KW"/>
</dbReference>
<evidence type="ECO:0000256" key="2">
    <source>
        <dbReference type="ARBA" id="ARBA00006214"/>
    </source>
</evidence>
<keyword evidence="5 10" id="KW-1133">Transmembrane helix</keyword>
<dbReference type="Gene3D" id="1.20.1440.130">
    <property type="entry name" value="VKOR domain"/>
    <property type="match status" value="1"/>
</dbReference>
<dbReference type="Proteomes" id="UP000002200">
    <property type="component" value="Chromosome"/>
</dbReference>
<keyword evidence="8" id="KW-1015">Disulfide bond</keyword>
<comment type="subcellular location">
    <subcellularLocation>
        <location evidence="1">Membrane</location>
        <topology evidence="1">Multi-pass membrane protein</topology>
    </subcellularLocation>
</comment>
<feature type="transmembrane region" description="Helical" evidence="10">
    <location>
        <begin position="159"/>
        <end position="183"/>
    </location>
</feature>
<protein>
    <recommendedName>
        <fullName evidence="11">Vitamin K epoxide reductase domain-containing protein</fullName>
    </recommendedName>
</protein>
<feature type="domain" description="Vitamin K epoxide reductase" evidence="11">
    <location>
        <begin position="8"/>
        <end position="150"/>
    </location>
</feature>
<dbReference type="STRING" id="203267.TWT_658"/>
<evidence type="ECO:0000256" key="3">
    <source>
        <dbReference type="ARBA" id="ARBA00022692"/>
    </source>
</evidence>
<dbReference type="SMART" id="SM00756">
    <property type="entry name" value="VKc"/>
    <property type="match status" value="1"/>
</dbReference>
<evidence type="ECO:0000313" key="13">
    <source>
        <dbReference type="Proteomes" id="UP000002200"/>
    </source>
</evidence>
<keyword evidence="7 10" id="KW-0472">Membrane</keyword>
<evidence type="ECO:0000256" key="5">
    <source>
        <dbReference type="ARBA" id="ARBA00022989"/>
    </source>
</evidence>
<dbReference type="GO" id="GO:0016491">
    <property type="term" value="F:oxidoreductase activity"/>
    <property type="evidence" value="ECO:0007669"/>
    <property type="project" value="UniProtKB-KW"/>
</dbReference>
<gene>
    <name evidence="12" type="ordered locus">TWT_658</name>
</gene>
<organism evidence="12 13">
    <name type="scientific">Tropheryma whipplei (strain Twist)</name>
    <name type="common">Whipple's bacillus</name>
    <dbReference type="NCBI Taxonomy" id="203267"/>
    <lineage>
        <taxon>Bacteria</taxon>
        <taxon>Bacillati</taxon>
        <taxon>Actinomycetota</taxon>
        <taxon>Actinomycetes</taxon>
        <taxon>Micrococcales</taxon>
        <taxon>Tropherymataceae</taxon>
        <taxon>Tropheryma</taxon>
    </lineage>
</organism>